<comment type="caution">
    <text evidence="3">The sequence shown here is derived from an EMBL/GenBank/DDBJ whole genome shotgun (WGS) entry which is preliminary data.</text>
</comment>
<dbReference type="EMBL" id="SGKU01000082">
    <property type="protein sequence ID" value="NFA44422.1"/>
    <property type="molecule type" value="Genomic_DNA"/>
</dbReference>
<protein>
    <submittedName>
        <fullName evidence="3">DUF4163 domain-containing protein</fullName>
    </submittedName>
</protein>
<feature type="region of interest" description="Disordered" evidence="1">
    <location>
        <begin position="30"/>
        <end position="97"/>
    </location>
</feature>
<evidence type="ECO:0000313" key="3">
    <source>
        <dbReference type="EMBL" id="NFA44422.1"/>
    </source>
</evidence>
<reference evidence="3 4" key="1">
    <citation type="submission" date="2019-02" db="EMBL/GenBank/DDBJ databases">
        <title>Genome sequencing of Clostridium botulinum clinical isolates.</title>
        <authorList>
            <person name="Brunt J."/>
            <person name="Van Vliet A.H.M."/>
            <person name="Stringer S.C."/>
            <person name="Grant K.A."/>
            <person name="Carter A.C."/>
            <person name="Peck M.W."/>
        </authorList>
    </citation>
    <scope>NUCLEOTIDE SEQUENCE [LARGE SCALE GENOMIC DNA]</scope>
    <source>
        <strain evidence="3 4">H113700579</strain>
    </source>
</reference>
<sequence length="301" mass="33802">MKLKLITTILVLGLGITSILSGCNSTSVATKSENKADLSNSEVKNDSSNETISNETISNETISNKENENKVEDSQKVSDTTKEKESSKNLKEKSNEYQLVSKDYSKNNVKINYPEIKNSNNNEKLKSINKYLKECALKVLDDYVKDDPNLEKVNLNVNYDVKFKNEKYISIVYNGEVNVKGTAYPSSIFYTTNVDLESGNIIRLSDYSNVDDILNKLKDSKNIKVIAENDELAAAQKDFILNIGNDKLINMIKNADFHKVNGKIESPKEGVYSYLYKDSVVISIKVNHAIGDHAEFTLIKK</sequence>
<keyword evidence="2" id="KW-0732">Signal</keyword>
<proteinExistence type="predicted"/>
<feature type="chain" id="PRO_5038799212" evidence="2">
    <location>
        <begin position="23"/>
        <end position="301"/>
    </location>
</feature>
<feature type="compositionally biased region" description="Basic and acidic residues" evidence="1">
    <location>
        <begin position="63"/>
        <end position="95"/>
    </location>
</feature>
<accession>A0A6M0SSY3</accession>
<dbReference type="PROSITE" id="PS51257">
    <property type="entry name" value="PROKAR_LIPOPROTEIN"/>
    <property type="match status" value="1"/>
</dbReference>
<evidence type="ECO:0000256" key="2">
    <source>
        <dbReference type="SAM" id="SignalP"/>
    </source>
</evidence>
<gene>
    <name evidence="3" type="ORF">EXM65_18125</name>
</gene>
<dbReference type="AlphaFoldDB" id="A0A6M0SSY3"/>
<dbReference type="Gene3D" id="3.30.565.40">
    <property type="entry name" value="Fervidobacterium nodosum Rt17-B1 like"/>
    <property type="match status" value="1"/>
</dbReference>
<feature type="compositionally biased region" description="Polar residues" evidence="1">
    <location>
        <begin position="30"/>
        <end position="62"/>
    </location>
</feature>
<evidence type="ECO:0000313" key="4">
    <source>
        <dbReference type="Proteomes" id="UP000472355"/>
    </source>
</evidence>
<evidence type="ECO:0000256" key="1">
    <source>
        <dbReference type="SAM" id="MobiDB-lite"/>
    </source>
</evidence>
<dbReference type="Proteomes" id="UP000472355">
    <property type="component" value="Unassembled WGS sequence"/>
</dbReference>
<organism evidence="3 4">
    <name type="scientific">Clostridium botulinum</name>
    <dbReference type="NCBI Taxonomy" id="1491"/>
    <lineage>
        <taxon>Bacteria</taxon>
        <taxon>Bacillati</taxon>
        <taxon>Bacillota</taxon>
        <taxon>Clostridia</taxon>
        <taxon>Eubacteriales</taxon>
        <taxon>Clostridiaceae</taxon>
        <taxon>Clostridium</taxon>
    </lineage>
</organism>
<name>A0A6M0SSY3_CLOBO</name>
<feature type="signal peptide" evidence="2">
    <location>
        <begin position="1"/>
        <end position="22"/>
    </location>
</feature>